<accession>A0ABT2EUI3</accession>
<dbReference type="RefSeq" id="WP_259100229.1">
    <property type="nucleotide sequence ID" value="NZ_CP130454.1"/>
</dbReference>
<gene>
    <name evidence="1" type="ORF">M2350_003004</name>
</gene>
<evidence type="ECO:0008006" key="3">
    <source>
        <dbReference type="Google" id="ProtNLM"/>
    </source>
</evidence>
<reference evidence="1 2" key="1">
    <citation type="submission" date="2022-08" db="EMBL/GenBank/DDBJ databases">
        <title>Bacterial and archaeal communities from various locations to study Microbial Dark Matter (Phase II).</title>
        <authorList>
            <person name="Stepanauskas R."/>
        </authorList>
    </citation>
    <scope>NUCLEOTIDE SEQUENCE [LARGE SCALE GENOMIC DNA]</scope>
    <source>
        <strain evidence="1 2">PD1</strain>
    </source>
</reference>
<dbReference type="Proteomes" id="UP001204798">
    <property type="component" value="Unassembled WGS sequence"/>
</dbReference>
<proteinExistence type="predicted"/>
<protein>
    <recommendedName>
        <fullName evidence="3">DUF2007 domain-containing protein</fullName>
    </recommendedName>
</protein>
<evidence type="ECO:0000313" key="1">
    <source>
        <dbReference type="EMBL" id="MCS3920575.1"/>
    </source>
</evidence>
<organism evidence="1 2">
    <name type="scientific">Candidatus Fervidibacter sacchari</name>
    <dbReference type="NCBI Taxonomy" id="1448929"/>
    <lineage>
        <taxon>Bacteria</taxon>
        <taxon>Candidatus Fervidibacterota</taxon>
        <taxon>Candidatus Fervidibacter</taxon>
    </lineage>
</organism>
<dbReference type="EMBL" id="JANUCP010000005">
    <property type="protein sequence ID" value="MCS3920575.1"/>
    <property type="molecule type" value="Genomic_DNA"/>
</dbReference>
<evidence type="ECO:0000313" key="2">
    <source>
        <dbReference type="Proteomes" id="UP001204798"/>
    </source>
</evidence>
<keyword evidence="2" id="KW-1185">Reference proteome</keyword>
<comment type="caution">
    <text evidence="1">The sequence shown here is derived from an EMBL/GenBank/DDBJ whole genome shotgun (WGS) entry which is preliminary data.</text>
</comment>
<name>A0ABT2EUI3_9BACT</name>
<sequence length="77" mass="8495">MSQWTVLMRGTAGEIAAVQSWLNANEIPTITRTAEVHGSIVELLVPADKVARAKELLAAISHPQHAYEDEVRGDWDE</sequence>